<dbReference type="VEuPathDB" id="VectorBase:GBRI004816"/>
<dbReference type="EnsemblMetazoa" id="GBRI004816-RA">
    <property type="protein sequence ID" value="GBRI004816-PA"/>
    <property type="gene ID" value="GBRI004816"/>
</dbReference>
<feature type="compositionally biased region" description="Basic residues" evidence="1">
    <location>
        <begin position="125"/>
        <end position="136"/>
    </location>
</feature>
<evidence type="ECO:0000256" key="1">
    <source>
        <dbReference type="SAM" id="MobiDB-lite"/>
    </source>
</evidence>
<organism evidence="2 3">
    <name type="scientific">Glossina brevipalpis</name>
    <dbReference type="NCBI Taxonomy" id="37001"/>
    <lineage>
        <taxon>Eukaryota</taxon>
        <taxon>Metazoa</taxon>
        <taxon>Ecdysozoa</taxon>
        <taxon>Arthropoda</taxon>
        <taxon>Hexapoda</taxon>
        <taxon>Insecta</taxon>
        <taxon>Pterygota</taxon>
        <taxon>Neoptera</taxon>
        <taxon>Endopterygota</taxon>
        <taxon>Diptera</taxon>
        <taxon>Brachycera</taxon>
        <taxon>Muscomorpha</taxon>
        <taxon>Hippoboscoidea</taxon>
        <taxon>Glossinidae</taxon>
        <taxon>Glossina</taxon>
    </lineage>
</organism>
<dbReference type="Proteomes" id="UP000091820">
    <property type="component" value="Unassembled WGS sequence"/>
</dbReference>
<proteinExistence type="predicted"/>
<reference evidence="3" key="1">
    <citation type="submission" date="2014-03" db="EMBL/GenBank/DDBJ databases">
        <authorList>
            <person name="Aksoy S."/>
            <person name="Warren W."/>
            <person name="Wilson R.K."/>
        </authorList>
    </citation>
    <scope>NUCLEOTIDE SEQUENCE [LARGE SCALE GENOMIC DNA]</scope>
    <source>
        <strain evidence="3">IAEA</strain>
    </source>
</reference>
<dbReference type="AlphaFoldDB" id="A0A1A9W382"/>
<evidence type="ECO:0000313" key="2">
    <source>
        <dbReference type="EnsemblMetazoa" id="GBRI004816-PA"/>
    </source>
</evidence>
<feature type="region of interest" description="Disordered" evidence="1">
    <location>
        <begin position="125"/>
        <end position="157"/>
    </location>
</feature>
<evidence type="ECO:0000313" key="3">
    <source>
        <dbReference type="Proteomes" id="UP000091820"/>
    </source>
</evidence>
<keyword evidence="3" id="KW-1185">Reference proteome</keyword>
<feature type="compositionally biased region" description="Low complexity" evidence="1">
    <location>
        <begin position="141"/>
        <end position="157"/>
    </location>
</feature>
<accession>A0A1A9W382</accession>
<name>A0A1A9W382_9MUSC</name>
<dbReference type="STRING" id="37001.A0A1A9W382"/>
<protein>
    <submittedName>
        <fullName evidence="2">Uncharacterized protein</fullName>
    </submittedName>
</protein>
<sequence length="175" mass="20907">MKIKKMLYKKDALKFVLLLSITQSLLMTFTTATYCSLDRMKMFAMEACEHLLEFEDLQARETRSVFHGLKKNERNGNFVSARYRGDNRNYIRRSIYPQGGYLKVSFEHFQKLSRLDVFPKYKAKQNSHHEIKRRHKRDDNNYNIGNNDNKNNNSNNNNNNITYCCYHTCDEEFFC</sequence>
<reference evidence="2" key="2">
    <citation type="submission" date="2020-05" db="UniProtKB">
        <authorList>
            <consortium name="EnsemblMetazoa"/>
        </authorList>
    </citation>
    <scope>IDENTIFICATION</scope>
    <source>
        <strain evidence="2">IAEA</strain>
    </source>
</reference>